<dbReference type="EMBL" id="MN740245">
    <property type="protein sequence ID" value="QHT95670.1"/>
    <property type="molecule type" value="Genomic_DNA"/>
</dbReference>
<evidence type="ECO:0000313" key="1">
    <source>
        <dbReference type="EMBL" id="QHT95670.1"/>
    </source>
</evidence>
<dbReference type="NCBIfam" id="TIGR02167">
    <property type="entry name" value="Liste_lipo_26"/>
    <property type="match status" value="3"/>
</dbReference>
<dbReference type="InterPro" id="IPR005046">
    <property type="entry name" value="DUF285"/>
</dbReference>
<reference evidence="1" key="1">
    <citation type="journal article" date="2020" name="Nature">
        <title>Giant virus diversity and host interactions through global metagenomics.</title>
        <authorList>
            <person name="Schulz F."/>
            <person name="Roux S."/>
            <person name="Paez-Espino D."/>
            <person name="Jungbluth S."/>
            <person name="Walsh D.A."/>
            <person name="Denef V.J."/>
            <person name="McMahon K.D."/>
            <person name="Konstantinidis K.T."/>
            <person name="Eloe-Fadrosh E.A."/>
            <person name="Kyrpides N.C."/>
            <person name="Woyke T."/>
        </authorList>
    </citation>
    <scope>NUCLEOTIDE SEQUENCE</scope>
    <source>
        <strain evidence="1">GVMAG-M-3300024301-20</strain>
    </source>
</reference>
<sequence length="1105" mass="120828">MTGYNILSNLNANAGRNKWSVGLGTTRNIKGSSNRIYAYCRRHSETPLYCMFQFTPPPPPPPVIPCTQGFVTYSFDYTGIDPLTETLILNHLPIIILPGIFTISRKPLVIIAGNNVFVEIRTCLYEHGSYLSDFGISFNNHATFYNDNTVNLTMLNTNKCPFSRTGYQFSTLNDITILPAFNPYFLPDTSLLACFYYCPNFNSDISAWNTKNVTIMDYMFSNATTFNQPIGNWDTKNVTSMQFIFENASSFDKDIGLWDVTNVENFYFAFSLATSFNNGGSNLIKLWTAPKCSSFSYMFNGCTTFNQPLANLVDTSGVSGCYMDNMFNGATSFDQDIGNWKVNNVVTMDNMFIGATAFNNGSNSSINYWTAPKCYSFNSMFNGCITFNQPLTNLVDTSGVVDCAMNYMFNGATSFDQDIGNWKVNNVTSMYHMFVGATAFNNGGSNSINSWTAPNCTSFISMFQSATSFNQPVSNLVDTSGVVDCAMDSMFRQATIFNQNLGNWNVINASSMGQMFFLATAFNNGGSTSINSWTAPNCVTFTSMFQSATSFNQPIPNLVNTLSVSSCTTDSMFRSATLFNQNIGNWKVNNVTTMANMFLLATTFNNGGSNSIQSWTAPKCRSFLSTFSGATAFNQPLPILVDTSAISIGCSMANMFLNVTNFNQNIGGWNTDNVTAMSSMFQNVIAFNQNIGLWNVSRVITMASMFQGATAFNNGNNTSIQNWYAPICISFTSMFNGATAFNQPLTNLVNTLVVSGCTMNSMFQNAISFNQNIGGWKVNNVTTMTGMFQGATIFNNGGNNLISSWTAPKCTSYTAMFQSDTSFNQPLTNLVDTSGVGGCVMNSMFQNATSFNQNIGSWNVINVTAMNSMFLNQTATQSVFNNGGSNTINTWYAPKCTSYVSMFQGAVAFNQPLPILVDTSSVAICSMASMFQTATIFNQPIGNWNTIHATSMASMFQGASAFNQNIGNWNTSNVTSMANMFVGFTNITTTTKFNNGQASGTTPGTAPLNWNTSKVTTMNSMFRYCIGFNQNITTSGSNWNTNLVTDVSGMFQGINNTTGIHLFNNSQAVGGITAPMGWVFTTVPASGNYRLNCNLTTANKPTQLT</sequence>
<accession>A0A6C0ISV3</accession>
<dbReference type="InterPro" id="IPR011889">
    <property type="entry name" value="Liste_lipo_26"/>
</dbReference>
<dbReference type="Pfam" id="PF03382">
    <property type="entry name" value="DUF285"/>
    <property type="match status" value="7"/>
</dbReference>
<dbReference type="AlphaFoldDB" id="A0A6C0ISV3"/>
<proteinExistence type="predicted"/>
<organism evidence="1">
    <name type="scientific">viral metagenome</name>
    <dbReference type="NCBI Taxonomy" id="1070528"/>
    <lineage>
        <taxon>unclassified sequences</taxon>
        <taxon>metagenomes</taxon>
        <taxon>organismal metagenomes</taxon>
    </lineage>
</organism>
<name>A0A6C0ISV3_9ZZZZ</name>
<protein>
    <recommendedName>
        <fullName evidence="2">BspA family leucine-rich repeat surface protein</fullName>
    </recommendedName>
</protein>
<evidence type="ECO:0008006" key="2">
    <source>
        <dbReference type="Google" id="ProtNLM"/>
    </source>
</evidence>